<dbReference type="Proteomes" id="UP000245379">
    <property type="component" value="Unassembled WGS sequence"/>
</dbReference>
<feature type="binding site" evidence="9">
    <location>
        <begin position="376"/>
        <end position="377"/>
    </location>
    <ligand>
        <name>ATP</name>
        <dbReference type="ChEBI" id="CHEBI:30616"/>
    </ligand>
</feature>
<comment type="similarity">
    <text evidence="2">Belongs to the asparagine synthetase family.</text>
</comment>
<keyword evidence="5 9" id="KW-0067">ATP-binding</keyword>
<dbReference type="SUPFAM" id="SSF52402">
    <property type="entry name" value="Adenine nucleotide alpha hydrolases-like"/>
    <property type="match status" value="1"/>
</dbReference>
<dbReference type="InterPro" id="IPR033738">
    <property type="entry name" value="AsnB_N"/>
</dbReference>
<dbReference type="InterPro" id="IPR006426">
    <property type="entry name" value="Asn_synth_AEB"/>
</dbReference>
<feature type="domain" description="Glutamine amidotransferase type-2" evidence="11">
    <location>
        <begin position="2"/>
        <end position="219"/>
    </location>
</feature>
<feature type="active site" description="For GATase activity" evidence="8">
    <location>
        <position position="2"/>
    </location>
</feature>
<organism evidence="12 13">
    <name type="scientific">Pedobacter yonginense</name>
    <dbReference type="NCBI Taxonomy" id="651869"/>
    <lineage>
        <taxon>Bacteria</taxon>
        <taxon>Pseudomonadati</taxon>
        <taxon>Bacteroidota</taxon>
        <taxon>Sphingobacteriia</taxon>
        <taxon>Sphingobacteriales</taxon>
        <taxon>Sphingobacteriaceae</taxon>
        <taxon>Pedobacter</taxon>
    </lineage>
</organism>
<dbReference type="CDD" id="cd01991">
    <property type="entry name" value="Asn_synthase_B_C"/>
    <property type="match status" value="1"/>
</dbReference>
<dbReference type="InterPro" id="IPR001962">
    <property type="entry name" value="Asn_synthase"/>
</dbReference>
<dbReference type="GO" id="GO:0006529">
    <property type="term" value="P:asparagine biosynthetic process"/>
    <property type="evidence" value="ECO:0007669"/>
    <property type="project" value="UniProtKB-KW"/>
</dbReference>
<evidence type="ECO:0000256" key="4">
    <source>
        <dbReference type="ARBA" id="ARBA00022741"/>
    </source>
</evidence>
<feature type="binding site" evidence="9">
    <location>
        <position position="105"/>
    </location>
    <ligand>
        <name>L-glutamine</name>
        <dbReference type="ChEBI" id="CHEBI:58359"/>
    </ligand>
</feature>
<dbReference type="PANTHER" id="PTHR43284">
    <property type="entry name" value="ASPARAGINE SYNTHETASE (GLUTAMINE-HYDROLYZING)"/>
    <property type="match status" value="1"/>
</dbReference>
<dbReference type="Pfam" id="PF13537">
    <property type="entry name" value="GATase_7"/>
    <property type="match status" value="1"/>
</dbReference>
<proteinExistence type="inferred from homology"/>
<evidence type="ECO:0000256" key="8">
    <source>
        <dbReference type="PIRSR" id="PIRSR001589-1"/>
    </source>
</evidence>
<reference evidence="12 13" key="1">
    <citation type="submission" date="2018-05" db="EMBL/GenBank/DDBJ databases">
        <title>Pedobacter paludis sp. nov., isolated from wetland soil.</title>
        <authorList>
            <person name="Zhang Y."/>
            <person name="Wang G."/>
        </authorList>
    </citation>
    <scope>NUCLEOTIDE SEQUENCE [LARGE SCALE GENOMIC DNA]</scope>
    <source>
        <strain evidence="12 13">KCTC22721</strain>
    </source>
</reference>
<dbReference type="OrthoDB" id="9763290at2"/>
<name>A0A317EMZ6_9SPHI</name>
<evidence type="ECO:0000256" key="10">
    <source>
        <dbReference type="PIRSR" id="PIRSR001589-3"/>
    </source>
</evidence>
<evidence type="ECO:0000256" key="2">
    <source>
        <dbReference type="ARBA" id="ARBA00005752"/>
    </source>
</evidence>
<dbReference type="GO" id="GO:0005829">
    <property type="term" value="C:cytosol"/>
    <property type="evidence" value="ECO:0007669"/>
    <property type="project" value="TreeGrafter"/>
</dbReference>
<dbReference type="SUPFAM" id="SSF56235">
    <property type="entry name" value="N-terminal nucleophile aminohydrolases (Ntn hydrolases)"/>
    <property type="match status" value="1"/>
</dbReference>
<evidence type="ECO:0000256" key="9">
    <source>
        <dbReference type="PIRSR" id="PIRSR001589-2"/>
    </source>
</evidence>
<accession>A0A317EMZ6</accession>
<evidence type="ECO:0000256" key="7">
    <source>
        <dbReference type="ARBA" id="ARBA00048741"/>
    </source>
</evidence>
<evidence type="ECO:0000256" key="5">
    <source>
        <dbReference type="ARBA" id="ARBA00022840"/>
    </source>
</evidence>
<keyword evidence="13" id="KW-1185">Reference proteome</keyword>
<evidence type="ECO:0000256" key="1">
    <source>
        <dbReference type="ARBA" id="ARBA00005187"/>
    </source>
</evidence>
<dbReference type="InterPro" id="IPR017932">
    <property type="entry name" value="GATase_2_dom"/>
</dbReference>
<evidence type="ECO:0000313" key="13">
    <source>
        <dbReference type="Proteomes" id="UP000245379"/>
    </source>
</evidence>
<dbReference type="Pfam" id="PF00733">
    <property type="entry name" value="Asn_synthase"/>
    <property type="match status" value="1"/>
</dbReference>
<dbReference type="RefSeq" id="WP_109925950.1">
    <property type="nucleotide sequence ID" value="NZ_QGNZ01000002.1"/>
</dbReference>
<feature type="binding site" evidence="9">
    <location>
        <position position="303"/>
    </location>
    <ligand>
        <name>ATP</name>
        <dbReference type="ChEBI" id="CHEBI:30616"/>
    </ligand>
</feature>
<dbReference type="EC" id="6.3.5.4" evidence="3"/>
<dbReference type="InterPro" id="IPR051786">
    <property type="entry name" value="ASN_synthetase/amidase"/>
</dbReference>
<dbReference type="GO" id="GO:0004066">
    <property type="term" value="F:asparagine synthase (glutamine-hydrolyzing) activity"/>
    <property type="evidence" value="ECO:0007669"/>
    <property type="project" value="UniProtKB-EC"/>
</dbReference>
<evidence type="ECO:0000256" key="6">
    <source>
        <dbReference type="ARBA" id="ARBA00022962"/>
    </source>
</evidence>
<evidence type="ECO:0000259" key="11">
    <source>
        <dbReference type="PROSITE" id="PS51278"/>
    </source>
</evidence>
<dbReference type="PIRSF" id="PIRSF001589">
    <property type="entry name" value="Asn_synthetase_glu-h"/>
    <property type="match status" value="1"/>
</dbReference>
<dbReference type="AlphaFoldDB" id="A0A317EMZ6"/>
<gene>
    <name evidence="12" type="primary">asnB</name>
    <name evidence="12" type="ORF">DHW03_11620</name>
</gene>
<keyword evidence="8" id="KW-0061">Asparagine biosynthesis</keyword>
<dbReference type="NCBIfam" id="TIGR01536">
    <property type="entry name" value="asn_synth_AEB"/>
    <property type="match status" value="1"/>
</dbReference>
<keyword evidence="4 9" id="KW-0547">Nucleotide-binding</keyword>
<evidence type="ECO:0000313" key="12">
    <source>
        <dbReference type="EMBL" id="PWS28191.1"/>
    </source>
</evidence>
<dbReference type="EMBL" id="QGNZ01000002">
    <property type="protein sequence ID" value="PWS28191.1"/>
    <property type="molecule type" value="Genomic_DNA"/>
</dbReference>
<dbReference type="GO" id="GO:0005524">
    <property type="term" value="F:ATP binding"/>
    <property type="evidence" value="ECO:0007669"/>
    <property type="project" value="UniProtKB-KW"/>
</dbReference>
<sequence>MCGIAGFLTRDRTQKDNAERELRNMGDAIKHRGPDDYGVWSDEDRGIGFSHRRLSILDLSIHGHQPMMSDSNRYVLIFNGEIYNHLELRTALERESIIQWKGHSDTETILKSVELIGIDETIKSLTGMFAIAIWDKEEELLYLVRDRMGEKPLFYGWQGNTFVFGSELKALRSHKSFKNEIDRNALASYFKYSYVPAPQSIYLGISKLVPGSILKVSIKNQTPEITKYWDLKEIIALSQLEREQANDPIKLIEDLDSLLTDSIKKQMLSDVPLGAFLSGGIDSSTIVGIMQSQSSRPVKTFTIGFDEERYNEAEHAKAIANHLSTEHTELYVRADDALNVIPLLHEIYDEPFADSSQIPTYLVTKLAKQNVTVSLSGDAGDELFSGYNRYIMANSTWSKLDKLPLSLRKTLAKSINFISPEAWNSIYKGVRNVVPKQYRMENFGDKIHKSSTVISSKNQEELYNRLITQWPDNDCIVIGGLAQNEYKLNQFDNDSNIENMMALDLLTYLPDDILVKVDRAAMSNSLETRVPFLDHRVIEFAWKVPLAYKLREGKGKWLLRQVLYKYVPKELIERPKMGFGVPIDAWLRGPLRAWSEDLLNENQMIKDGFLNPKPIRLKWQEHLSGKRNWQHHLWTVLMFQAWYRNQLKN</sequence>
<dbReference type="InterPro" id="IPR029055">
    <property type="entry name" value="Ntn_hydrolases_N"/>
</dbReference>
<evidence type="ECO:0000256" key="3">
    <source>
        <dbReference type="ARBA" id="ARBA00012737"/>
    </source>
</evidence>
<keyword evidence="8" id="KW-0028">Amino-acid biosynthesis</keyword>
<feature type="site" description="Important for beta-aspartyl-AMP intermediate formation" evidence="10">
    <location>
        <position position="378"/>
    </location>
</feature>
<dbReference type="Gene3D" id="3.40.50.620">
    <property type="entry name" value="HUPs"/>
    <property type="match status" value="1"/>
</dbReference>
<comment type="caution">
    <text evidence="12">The sequence shown here is derived from an EMBL/GenBank/DDBJ whole genome shotgun (WGS) entry which is preliminary data.</text>
</comment>
<protein>
    <recommendedName>
        <fullName evidence="3">asparagine synthase (glutamine-hydrolyzing)</fullName>
        <ecNumber evidence="3">6.3.5.4</ecNumber>
    </recommendedName>
</protein>
<dbReference type="Gene3D" id="3.60.20.10">
    <property type="entry name" value="Glutamine Phosphoribosylpyrophosphate, subunit 1, domain 1"/>
    <property type="match status" value="1"/>
</dbReference>
<keyword evidence="6 8" id="KW-0315">Glutamine amidotransferase</keyword>
<dbReference type="InterPro" id="IPR014729">
    <property type="entry name" value="Rossmann-like_a/b/a_fold"/>
</dbReference>
<dbReference type="PROSITE" id="PS51278">
    <property type="entry name" value="GATASE_TYPE_2"/>
    <property type="match status" value="1"/>
</dbReference>
<comment type="pathway">
    <text evidence="1">Amino-acid biosynthesis; L-asparagine biosynthesis; L-asparagine from L-aspartate (L-Gln route): step 1/1.</text>
</comment>
<dbReference type="CDD" id="cd00712">
    <property type="entry name" value="AsnB"/>
    <property type="match status" value="1"/>
</dbReference>
<dbReference type="PANTHER" id="PTHR43284:SF1">
    <property type="entry name" value="ASPARAGINE SYNTHETASE"/>
    <property type="match status" value="1"/>
</dbReference>
<comment type="catalytic activity">
    <reaction evidence="7">
        <text>L-aspartate + L-glutamine + ATP + H2O = L-asparagine + L-glutamate + AMP + diphosphate + H(+)</text>
        <dbReference type="Rhea" id="RHEA:12228"/>
        <dbReference type="ChEBI" id="CHEBI:15377"/>
        <dbReference type="ChEBI" id="CHEBI:15378"/>
        <dbReference type="ChEBI" id="CHEBI:29985"/>
        <dbReference type="ChEBI" id="CHEBI:29991"/>
        <dbReference type="ChEBI" id="CHEBI:30616"/>
        <dbReference type="ChEBI" id="CHEBI:33019"/>
        <dbReference type="ChEBI" id="CHEBI:58048"/>
        <dbReference type="ChEBI" id="CHEBI:58359"/>
        <dbReference type="ChEBI" id="CHEBI:456215"/>
        <dbReference type="EC" id="6.3.5.4"/>
    </reaction>
</comment>